<evidence type="ECO:0000256" key="5">
    <source>
        <dbReference type="ARBA" id="ARBA00022741"/>
    </source>
</evidence>
<keyword evidence="6 10" id="KW-0067">ATP-binding</keyword>
<evidence type="ECO:0000256" key="3">
    <source>
        <dbReference type="ARBA" id="ARBA00022490"/>
    </source>
</evidence>
<evidence type="ECO:0000259" key="12">
    <source>
        <dbReference type="PROSITE" id="PS50862"/>
    </source>
</evidence>
<dbReference type="PRINTS" id="PR01046">
    <property type="entry name" value="TRNASYNTHPRO"/>
</dbReference>
<dbReference type="NCBIfam" id="TIGR00409">
    <property type="entry name" value="proS_fam_II"/>
    <property type="match status" value="1"/>
</dbReference>
<dbReference type="InterPro" id="IPR004154">
    <property type="entry name" value="Anticodon-bd"/>
</dbReference>
<keyword evidence="4 10" id="KW-0436">Ligase</keyword>
<dbReference type="KEGG" id="pcor:KS4_27950"/>
<dbReference type="Gene3D" id="3.30.930.10">
    <property type="entry name" value="Bira Bifunctional Protein, Domain 2"/>
    <property type="match status" value="2"/>
</dbReference>
<dbReference type="Pfam" id="PF04073">
    <property type="entry name" value="tRNA_edit"/>
    <property type="match status" value="1"/>
</dbReference>
<dbReference type="InterPro" id="IPR033730">
    <property type="entry name" value="ProRS_core_prok"/>
</dbReference>
<dbReference type="InterPro" id="IPR007214">
    <property type="entry name" value="YbaK/aa-tRNA-synth-assoc-dom"/>
</dbReference>
<dbReference type="CDD" id="cd00861">
    <property type="entry name" value="ProRS_anticodon_short"/>
    <property type="match status" value="1"/>
</dbReference>
<dbReference type="InterPro" id="IPR006195">
    <property type="entry name" value="aa-tRNA-synth_II"/>
</dbReference>
<evidence type="ECO:0000256" key="11">
    <source>
        <dbReference type="SAM" id="MobiDB-lite"/>
    </source>
</evidence>
<dbReference type="InterPro" id="IPR002314">
    <property type="entry name" value="aa-tRNA-synt_IIb"/>
</dbReference>
<evidence type="ECO:0000313" key="14">
    <source>
        <dbReference type="Proteomes" id="UP000317369"/>
    </source>
</evidence>
<dbReference type="Pfam" id="PF03129">
    <property type="entry name" value="HGTP_anticodon"/>
    <property type="match status" value="1"/>
</dbReference>
<feature type="domain" description="Aminoacyl-transfer RNA synthetases class-II family profile" evidence="12">
    <location>
        <begin position="35"/>
        <end position="519"/>
    </location>
</feature>
<reference evidence="13 14" key="1">
    <citation type="submission" date="2019-02" db="EMBL/GenBank/DDBJ databases">
        <title>Deep-cultivation of Planctomycetes and their phenomic and genomic characterization uncovers novel biology.</title>
        <authorList>
            <person name="Wiegand S."/>
            <person name="Jogler M."/>
            <person name="Boedeker C."/>
            <person name="Pinto D."/>
            <person name="Vollmers J."/>
            <person name="Rivas-Marin E."/>
            <person name="Kohn T."/>
            <person name="Peeters S.H."/>
            <person name="Heuer A."/>
            <person name="Rast P."/>
            <person name="Oberbeckmann S."/>
            <person name="Bunk B."/>
            <person name="Jeske O."/>
            <person name="Meyerdierks A."/>
            <person name="Storesund J.E."/>
            <person name="Kallscheuer N."/>
            <person name="Luecker S."/>
            <person name="Lage O.M."/>
            <person name="Pohl T."/>
            <person name="Merkel B.J."/>
            <person name="Hornburger P."/>
            <person name="Mueller R.-W."/>
            <person name="Bruemmer F."/>
            <person name="Labrenz M."/>
            <person name="Spormann A.M."/>
            <person name="Op den Camp H."/>
            <person name="Overmann J."/>
            <person name="Amann R."/>
            <person name="Jetten M.S.M."/>
            <person name="Mascher T."/>
            <person name="Medema M.H."/>
            <person name="Devos D.P."/>
            <person name="Kaster A.-K."/>
            <person name="Ovreas L."/>
            <person name="Rohde M."/>
            <person name="Galperin M.Y."/>
            <person name="Jogler C."/>
        </authorList>
    </citation>
    <scope>NUCLEOTIDE SEQUENCE [LARGE SCALE GENOMIC DNA]</scope>
    <source>
        <strain evidence="13 14">KS4</strain>
    </source>
</reference>
<proteinExistence type="inferred from homology"/>
<keyword evidence="14" id="KW-1185">Reference proteome</keyword>
<dbReference type="AlphaFoldDB" id="A0A517YWW9"/>
<dbReference type="GO" id="GO:0004827">
    <property type="term" value="F:proline-tRNA ligase activity"/>
    <property type="evidence" value="ECO:0007669"/>
    <property type="project" value="UniProtKB-UniRule"/>
</dbReference>
<dbReference type="SUPFAM" id="SSF55826">
    <property type="entry name" value="YbaK/ProRS associated domain"/>
    <property type="match status" value="1"/>
</dbReference>
<dbReference type="InterPro" id="IPR036621">
    <property type="entry name" value="Anticodon-bd_dom_sf"/>
</dbReference>
<evidence type="ECO:0000256" key="10">
    <source>
        <dbReference type="HAMAP-Rule" id="MF_01569"/>
    </source>
</evidence>
<dbReference type="PANTHER" id="PTHR42753:SF2">
    <property type="entry name" value="PROLINE--TRNA LIGASE"/>
    <property type="match status" value="1"/>
</dbReference>
<evidence type="ECO:0000256" key="6">
    <source>
        <dbReference type="ARBA" id="ARBA00022840"/>
    </source>
</evidence>
<dbReference type="PANTHER" id="PTHR42753">
    <property type="entry name" value="MITOCHONDRIAL RIBOSOME PROTEIN L39/PROLYL-TRNA LIGASE FAMILY MEMBER"/>
    <property type="match status" value="1"/>
</dbReference>
<keyword evidence="5 10" id="KW-0547">Nucleotide-binding</keyword>
<dbReference type="SUPFAM" id="SSF55681">
    <property type="entry name" value="Class II aaRS and biotin synthetases"/>
    <property type="match status" value="1"/>
</dbReference>
<feature type="compositionally biased region" description="Polar residues" evidence="11">
    <location>
        <begin position="1"/>
        <end position="15"/>
    </location>
</feature>
<dbReference type="Proteomes" id="UP000317369">
    <property type="component" value="Chromosome"/>
</dbReference>
<evidence type="ECO:0000256" key="8">
    <source>
        <dbReference type="ARBA" id="ARBA00023146"/>
    </source>
</evidence>
<evidence type="ECO:0000256" key="1">
    <source>
        <dbReference type="ARBA" id="ARBA00004496"/>
    </source>
</evidence>
<dbReference type="SUPFAM" id="SSF52954">
    <property type="entry name" value="Class II aaRS ABD-related"/>
    <property type="match status" value="1"/>
</dbReference>
<dbReference type="GO" id="GO:0002161">
    <property type="term" value="F:aminoacyl-tRNA deacylase activity"/>
    <property type="evidence" value="ECO:0007669"/>
    <property type="project" value="InterPro"/>
</dbReference>
<comment type="domain">
    <text evidence="10">Consists of three domains: the N-terminal catalytic domain, the editing domain and the C-terminal anticodon-binding domain.</text>
</comment>
<dbReference type="GO" id="GO:0005524">
    <property type="term" value="F:ATP binding"/>
    <property type="evidence" value="ECO:0007669"/>
    <property type="project" value="UniProtKB-UniRule"/>
</dbReference>
<evidence type="ECO:0000256" key="4">
    <source>
        <dbReference type="ARBA" id="ARBA00022598"/>
    </source>
</evidence>
<comment type="subunit">
    <text evidence="2 10">Homodimer.</text>
</comment>
<dbReference type="Pfam" id="PF00587">
    <property type="entry name" value="tRNA-synt_2b"/>
    <property type="match status" value="1"/>
</dbReference>
<protein>
    <recommendedName>
        <fullName evidence="10">Proline--tRNA ligase</fullName>
        <ecNumber evidence="10">6.1.1.15</ecNumber>
    </recommendedName>
    <alternativeName>
        <fullName evidence="10">Prolyl-tRNA synthetase</fullName>
        <shortName evidence="10">ProRS</shortName>
    </alternativeName>
</protein>
<dbReference type="InterPro" id="IPR036754">
    <property type="entry name" value="YbaK/aa-tRNA-synt-asso_dom_sf"/>
</dbReference>
<feature type="region of interest" description="Disordered" evidence="11">
    <location>
        <begin position="1"/>
        <end position="21"/>
    </location>
</feature>
<comment type="subcellular location">
    <subcellularLocation>
        <location evidence="1 10">Cytoplasm</location>
    </subcellularLocation>
</comment>
<dbReference type="InterPro" id="IPR023717">
    <property type="entry name" value="Pro-tRNA-Synthase_IIa_type1"/>
</dbReference>
<keyword evidence="3 10" id="KW-0963">Cytoplasm</keyword>
<keyword evidence="8 10" id="KW-0030">Aminoacyl-tRNA synthetase</keyword>
<dbReference type="GO" id="GO:0005829">
    <property type="term" value="C:cytosol"/>
    <property type="evidence" value="ECO:0007669"/>
    <property type="project" value="TreeGrafter"/>
</dbReference>
<dbReference type="HAMAP" id="MF_01569">
    <property type="entry name" value="Pro_tRNA_synth_type1"/>
    <property type="match status" value="1"/>
</dbReference>
<dbReference type="InterPro" id="IPR002316">
    <property type="entry name" value="Pro-tRNA-ligase_IIa"/>
</dbReference>
<dbReference type="NCBIfam" id="NF006625">
    <property type="entry name" value="PRK09194.1"/>
    <property type="match status" value="1"/>
</dbReference>
<comment type="similarity">
    <text evidence="10">Belongs to the class-II aminoacyl-tRNA synthetase family. ProS type 1 subfamily.</text>
</comment>
<dbReference type="EC" id="6.1.1.15" evidence="10"/>
<dbReference type="PROSITE" id="PS50862">
    <property type="entry name" value="AA_TRNA_LIGASE_II"/>
    <property type="match status" value="1"/>
</dbReference>
<dbReference type="RefSeq" id="WP_200761245.1">
    <property type="nucleotide sequence ID" value="NZ_CP036425.1"/>
</dbReference>
<evidence type="ECO:0000313" key="13">
    <source>
        <dbReference type="EMBL" id="QDU34721.1"/>
    </source>
</evidence>
<keyword evidence="7 10" id="KW-0648">Protein biosynthesis</keyword>
<sequence>MPTMWSNTLIPTSRQDPSDAEVPSHKLMIRAGILRRLGSGSYDYLPLGVRSLHKAMNIVRHEMDAIGAAEVFLPSLQPIELWEKTGRREAYGDNLFVVKDRHGREQALGPTHEEVITELASAYLTSYKDLPKTLYQIQTKFRDEFRPRFGILRSREFQMKDSYSFHITMDGEGGLNEAYDKHYQAYCRIFESCGLPYMPVEAEAGPIGGNASHEFMAPSPTGEDIILKSDKGNYAANVEKAEIGTREANFTAEPTATLETINTPNCPGIAEVVSLLGITDADMLKTLVFEASVKSEEDLEAEQQYEAQYTPAPREFVPDRFFVIAVVRGDHEVNEAKLLQAVKQQINPKIEAVALIEEHEAQRQEFAIGYVGPQRAVNAPLTRLIVDYDAAQPNTNPSGWVTGANQKDHHVKHFDWQRDVVSQLNKERAPIAADIRNARTGDPSPKNDGGVLEETRGIELGHIFKLGTKYSQALGATVLDDKNKHIPMLMGCYGVGVNRILAAAIECNQGHDENGIIWPAAIAPYKIVITPIKYAGEAAEAANKLANDLEAQGIDVLIDDRKERPGVKFKDADLIGIPVRIVVGDKGLANGEIEIKLRNGTNGPKGENIKLDTAIETIAKKLKSL</sequence>
<accession>A0A517YWW9</accession>
<dbReference type="InterPro" id="IPR004500">
    <property type="entry name" value="Pro-tRNA-synth_IIa_bac-type"/>
</dbReference>
<evidence type="ECO:0000256" key="7">
    <source>
        <dbReference type="ARBA" id="ARBA00022917"/>
    </source>
</evidence>
<dbReference type="CDD" id="cd00779">
    <property type="entry name" value="ProRS_core_prok"/>
    <property type="match status" value="1"/>
</dbReference>
<evidence type="ECO:0000256" key="2">
    <source>
        <dbReference type="ARBA" id="ARBA00011738"/>
    </source>
</evidence>
<evidence type="ECO:0000256" key="9">
    <source>
        <dbReference type="ARBA" id="ARBA00047671"/>
    </source>
</evidence>
<organism evidence="13 14">
    <name type="scientific">Poriferisphaera corsica</name>
    <dbReference type="NCBI Taxonomy" id="2528020"/>
    <lineage>
        <taxon>Bacteria</taxon>
        <taxon>Pseudomonadati</taxon>
        <taxon>Planctomycetota</taxon>
        <taxon>Phycisphaerae</taxon>
        <taxon>Phycisphaerales</taxon>
        <taxon>Phycisphaeraceae</taxon>
        <taxon>Poriferisphaera</taxon>
    </lineage>
</organism>
<dbReference type="InterPro" id="IPR044140">
    <property type="entry name" value="ProRS_anticodon_short"/>
</dbReference>
<dbReference type="EMBL" id="CP036425">
    <property type="protein sequence ID" value="QDU34721.1"/>
    <property type="molecule type" value="Genomic_DNA"/>
</dbReference>
<dbReference type="InterPro" id="IPR050062">
    <property type="entry name" value="Pro-tRNA_synthetase"/>
</dbReference>
<gene>
    <name evidence="13" type="primary">proS_2</name>
    <name evidence="10" type="synonym">proS</name>
    <name evidence="13" type="ORF">KS4_27950</name>
</gene>
<dbReference type="GO" id="GO:0006433">
    <property type="term" value="P:prolyl-tRNA aminoacylation"/>
    <property type="evidence" value="ECO:0007669"/>
    <property type="project" value="UniProtKB-UniRule"/>
</dbReference>
<dbReference type="Gene3D" id="3.40.50.800">
    <property type="entry name" value="Anticodon-binding domain"/>
    <property type="match status" value="1"/>
</dbReference>
<name>A0A517YWW9_9BACT</name>
<dbReference type="InterPro" id="IPR045864">
    <property type="entry name" value="aa-tRNA-synth_II/BPL/LPL"/>
</dbReference>
<comment type="function">
    <text evidence="10">Catalyzes the attachment of proline to tRNA(Pro) in a two-step reaction: proline is first activated by ATP to form Pro-AMP and then transferred to the acceptor end of tRNA(Pro). As ProRS can inadvertently accommodate and process non-cognate amino acids such as alanine and cysteine, to avoid such errors it has two additional distinct editing activities against alanine. One activity is designated as 'pretransfer' editing and involves the tRNA(Pro)-independent hydrolysis of activated Ala-AMP. The other activity is designated 'posttransfer' editing and involves deacylation of mischarged Ala-tRNA(Pro). The misacylated Cys-tRNA(Pro) is not edited by ProRS.</text>
</comment>
<comment type="catalytic activity">
    <reaction evidence="9 10">
        <text>tRNA(Pro) + L-proline + ATP = L-prolyl-tRNA(Pro) + AMP + diphosphate</text>
        <dbReference type="Rhea" id="RHEA:14305"/>
        <dbReference type="Rhea" id="RHEA-COMP:9700"/>
        <dbReference type="Rhea" id="RHEA-COMP:9702"/>
        <dbReference type="ChEBI" id="CHEBI:30616"/>
        <dbReference type="ChEBI" id="CHEBI:33019"/>
        <dbReference type="ChEBI" id="CHEBI:60039"/>
        <dbReference type="ChEBI" id="CHEBI:78442"/>
        <dbReference type="ChEBI" id="CHEBI:78532"/>
        <dbReference type="ChEBI" id="CHEBI:456215"/>
        <dbReference type="EC" id="6.1.1.15"/>
    </reaction>
</comment>